<dbReference type="EMBL" id="CYXN01000001">
    <property type="protein sequence ID" value="CUM68773.1"/>
    <property type="molecule type" value="Genomic_DNA"/>
</dbReference>
<gene>
    <name evidence="2" type="ORF">ERS852582_00023</name>
</gene>
<reference evidence="2 3" key="1">
    <citation type="submission" date="2015-09" db="EMBL/GenBank/DDBJ databases">
        <authorList>
            <consortium name="Pathogen Informatics"/>
        </authorList>
    </citation>
    <scope>NUCLEOTIDE SEQUENCE [LARGE SCALE GENOMIC DNA]</scope>
    <source>
        <strain evidence="2 3">2789STDY5834970</strain>
    </source>
</reference>
<protein>
    <submittedName>
        <fullName evidence="2">Uncharacterized protein</fullName>
    </submittedName>
</protein>
<evidence type="ECO:0000313" key="2">
    <source>
        <dbReference type="EMBL" id="CUM68773.1"/>
    </source>
</evidence>
<sequence length="172" mass="19166">MEFLSTPSARRATCRGSRRHWRGCRFLSTPSARRATPGQPPPLAGLSISIHALREEGDWYTWGAQSIQVHFYPRPPRGGRRRGSAAGAPPLAISIHALREEGDAFVRGLWQKMAKFLSTPSARRATGPDSVDVQDWKDFYPRPPRGGRRSAKTAESNRWSVFLSTPSARRAT</sequence>
<organism evidence="2 3">
    <name type="scientific">Faecalibacterium prausnitzii</name>
    <dbReference type="NCBI Taxonomy" id="853"/>
    <lineage>
        <taxon>Bacteria</taxon>
        <taxon>Bacillati</taxon>
        <taxon>Bacillota</taxon>
        <taxon>Clostridia</taxon>
        <taxon>Eubacteriales</taxon>
        <taxon>Oscillospiraceae</taxon>
        <taxon>Faecalibacterium</taxon>
    </lineage>
</organism>
<name>A0A173QT81_9FIRM</name>
<evidence type="ECO:0000313" key="3">
    <source>
        <dbReference type="Proteomes" id="UP000095649"/>
    </source>
</evidence>
<proteinExistence type="predicted"/>
<dbReference type="AlphaFoldDB" id="A0A173QT81"/>
<evidence type="ECO:0000256" key="1">
    <source>
        <dbReference type="SAM" id="MobiDB-lite"/>
    </source>
</evidence>
<dbReference type="Proteomes" id="UP000095649">
    <property type="component" value="Unassembled WGS sequence"/>
</dbReference>
<accession>A0A173QT81</accession>
<feature type="region of interest" description="Disordered" evidence="1">
    <location>
        <begin position="121"/>
        <end position="158"/>
    </location>
</feature>